<gene>
    <name evidence="1" type="ORF">DDZ18_07370</name>
</gene>
<dbReference type="EMBL" id="QEXV01000003">
    <property type="protein sequence ID" value="PWE17483.1"/>
    <property type="molecule type" value="Genomic_DNA"/>
</dbReference>
<protein>
    <recommendedName>
        <fullName evidence="3">RHS repeat protein</fullName>
    </recommendedName>
</protein>
<dbReference type="InterPro" id="IPR006530">
    <property type="entry name" value="YD"/>
</dbReference>
<proteinExistence type="predicted"/>
<organism evidence="1 2">
    <name type="scientific">Marinicauda salina</name>
    <dbReference type="NCBI Taxonomy" id="2135793"/>
    <lineage>
        <taxon>Bacteria</taxon>
        <taxon>Pseudomonadati</taxon>
        <taxon>Pseudomonadota</taxon>
        <taxon>Alphaproteobacteria</taxon>
        <taxon>Maricaulales</taxon>
        <taxon>Maricaulaceae</taxon>
        <taxon>Marinicauda</taxon>
    </lineage>
</organism>
<dbReference type="InterPro" id="IPR031325">
    <property type="entry name" value="RHS_repeat"/>
</dbReference>
<evidence type="ECO:0000313" key="2">
    <source>
        <dbReference type="Proteomes" id="UP000245168"/>
    </source>
</evidence>
<accession>A0A2U2BTY7</accession>
<dbReference type="AlphaFoldDB" id="A0A2U2BTY7"/>
<keyword evidence="2" id="KW-1185">Reference proteome</keyword>
<dbReference type="Gene3D" id="2.180.10.10">
    <property type="entry name" value="RHS repeat-associated core"/>
    <property type="match status" value="1"/>
</dbReference>
<sequence>MRRMAIGTLGRPVFYWQSRQDHDADCAVNEAGEPDAANYWRTRISTDAYGRDAVTTYPHGGRDWTALDANGNVVERRRYTDADTSPQLVFTHTFSYDALNRQTQMVTPEGTWTYEYDLTGARTRAVFDPAAAGEGLHIMRVLGAARLRATGFHVMRVLGAARLRATRANSSLPIHSPTTP</sequence>
<name>A0A2U2BTY7_9PROT</name>
<dbReference type="Pfam" id="PF05593">
    <property type="entry name" value="RHS_repeat"/>
    <property type="match status" value="1"/>
</dbReference>
<comment type="caution">
    <text evidence="1">The sequence shown here is derived from an EMBL/GenBank/DDBJ whole genome shotgun (WGS) entry which is preliminary data.</text>
</comment>
<evidence type="ECO:0008006" key="3">
    <source>
        <dbReference type="Google" id="ProtNLM"/>
    </source>
</evidence>
<reference evidence="2" key="1">
    <citation type="submission" date="2018-05" db="EMBL/GenBank/DDBJ databases">
        <authorList>
            <person name="Liu B.-T."/>
        </authorList>
    </citation>
    <scope>NUCLEOTIDE SEQUENCE [LARGE SCALE GENOMIC DNA]</scope>
    <source>
        <strain evidence="2">WD6-1</strain>
    </source>
</reference>
<evidence type="ECO:0000313" key="1">
    <source>
        <dbReference type="EMBL" id="PWE17483.1"/>
    </source>
</evidence>
<dbReference type="NCBIfam" id="TIGR01643">
    <property type="entry name" value="YD_repeat_2x"/>
    <property type="match status" value="1"/>
</dbReference>
<dbReference type="Proteomes" id="UP000245168">
    <property type="component" value="Unassembled WGS sequence"/>
</dbReference>